<keyword evidence="13" id="KW-1185">Reference proteome</keyword>
<dbReference type="Proteomes" id="UP000054695">
    <property type="component" value="Unassembled WGS sequence"/>
</dbReference>
<dbReference type="SUPFAM" id="SSF160240">
    <property type="entry name" value="Cation efflux protein cytoplasmic domain-like"/>
    <property type="match status" value="1"/>
</dbReference>
<evidence type="ECO:0000256" key="1">
    <source>
        <dbReference type="ARBA" id="ARBA00004141"/>
    </source>
</evidence>
<feature type="transmembrane region" description="Helical" evidence="9">
    <location>
        <begin position="156"/>
        <end position="177"/>
    </location>
</feature>
<proteinExistence type="inferred from homology"/>
<dbReference type="GO" id="GO:0005886">
    <property type="term" value="C:plasma membrane"/>
    <property type="evidence" value="ECO:0007669"/>
    <property type="project" value="TreeGrafter"/>
</dbReference>
<keyword evidence="3" id="KW-0813">Transport</keyword>
<comment type="subcellular location">
    <subcellularLocation>
        <location evidence="1">Membrane</location>
        <topology evidence="1">Multi-pass membrane protein</topology>
    </subcellularLocation>
</comment>
<comment type="caution">
    <text evidence="12">The sequence shown here is derived from an EMBL/GenBank/DDBJ whole genome shotgun (WGS) entry which is preliminary data.</text>
</comment>
<keyword evidence="4 9" id="KW-0812">Transmembrane</keyword>
<feature type="transmembrane region" description="Helical" evidence="9">
    <location>
        <begin position="17"/>
        <end position="38"/>
    </location>
</feature>
<comment type="similarity">
    <text evidence="2">Belongs to the cation diffusion facilitator (CDF) transporter (TC 2.A.4) family. SLC30A subfamily.</text>
</comment>
<dbReference type="InterPro" id="IPR058533">
    <property type="entry name" value="Cation_efflux_TM"/>
</dbReference>
<feature type="domain" description="Cation efflux protein cytoplasmic" evidence="11">
    <location>
        <begin position="213"/>
        <end position="288"/>
    </location>
</feature>
<evidence type="ECO:0000256" key="9">
    <source>
        <dbReference type="SAM" id="Phobius"/>
    </source>
</evidence>
<evidence type="ECO:0000256" key="5">
    <source>
        <dbReference type="ARBA" id="ARBA00022906"/>
    </source>
</evidence>
<dbReference type="OrthoDB" id="9809646at2"/>
<evidence type="ECO:0000256" key="4">
    <source>
        <dbReference type="ARBA" id="ARBA00022692"/>
    </source>
</evidence>
<organism evidence="12 13">
    <name type="scientific">Legionella bozemanae</name>
    <name type="common">Fluoribacter bozemanae</name>
    <dbReference type="NCBI Taxonomy" id="447"/>
    <lineage>
        <taxon>Bacteria</taxon>
        <taxon>Pseudomonadati</taxon>
        <taxon>Pseudomonadota</taxon>
        <taxon>Gammaproteobacteria</taxon>
        <taxon>Legionellales</taxon>
        <taxon>Legionellaceae</taxon>
        <taxon>Legionella</taxon>
    </lineage>
</organism>
<gene>
    <name evidence="12" type="primary">czcD_1</name>
    <name evidence="12" type="ORF">Lboz_0147</name>
</gene>
<dbReference type="NCBIfam" id="TIGR01297">
    <property type="entry name" value="CDF"/>
    <property type="match status" value="1"/>
</dbReference>
<evidence type="ECO:0000256" key="6">
    <source>
        <dbReference type="ARBA" id="ARBA00022989"/>
    </source>
</evidence>
<name>A0A0W0S1M4_LEGBO</name>
<sequence length="305" mass="34090">MSHDHSHAIPTNQNKKYLWMAFILTTTYLIVEVIGGLITDSLALLSDAAHMLTDSSALAISLTAVYLSDRPANIRKTFGYHRFEILAAAFNAMLLFFVAIYILYEAYQRLYEPASIQTVGMFVIAAIGLVINLISMKLLASGKDKNLNVKSAYLEVWSDMLGSIGVLIGALIIRWTGYEWVDSIIAIAIGLWVLPRTWILLKETINILLEGVPEGMDVEEIKSEICRISGILSVHDFHLWALTSGKSSLTAHVVYDSSYNHSEELLPLLQEMLATKFSVYHTTLQFENKPCHHTSNGCNYTKRSS</sequence>
<dbReference type="InterPro" id="IPR002524">
    <property type="entry name" value="Cation_efflux"/>
</dbReference>
<feature type="transmembrane region" description="Helical" evidence="9">
    <location>
        <begin position="116"/>
        <end position="135"/>
    </location>
</feature>
<evidence type="ECO:0000259" key="10">
    <source>
        <dbReference type="Pfam" id="PF01545"/>
    </source>
</evidence>
<dbReference type="PANTHER" id="PTHR11562:SF17">
    <property type="entry name" value="RE54080P-RELATED"/>
    <property type="match status" value="1"/>
</dbReference>
<dbReference type="PANTHER" id="PTHR11562">
    <property type="entry name" value="CATION EFFLUX PROTEIN/ ZINC TRANSPORTER"/>
    <property type="match status" value="1"/>
</dbReference>
<keyword evidence="5" id="KW-0862">Zinc</keyword>
<feature type="transmembrane region" description="Helical" evidence="9">
    <location>
        <begin position="80"/>
        <end position="104"/>
    </location>
</feature>
<dbReference type="GO" id="GO:0005385">
    <property type="term" value="F:zinc ion transmembrane transporter activity"/>
    <property type="evidence" value="ECO:0007669"/>
    <property type="project" value="TreeGrafter"/>
</dbReference>
<evidence type="ECO:0000256" key="8">
    <source>
        <dbReference type="ARBA" id="ARBA00023136"/>
    </source>
</evidence>
<accession>A0A0W0S1M4</accession>
<dbReference type="EMBL" id="LNXU01000002">
    <property type="protein sequence ID" value="KTC77194.1"/>
    <property type="molecule type" value="Genomic_DNA"/>
</dbReference>
<dbReference type="InterPro" id="IPR027469">
    <property type="entry name" value="Cation_efflux_TMD_sf"/>
</dbReference>
<keyword evidence="7" id="KW-0406">Ion transport</keyword>
<dbReference type="STRING" id="447.Lboz_0147"/>
<keyword evidence="5" id="KW-0864">Zinc transport</keyword>
<dbReference type="InterPro" id="IPR036837">
    <property type="entry name" value="Cation_efflux_CTD_sf"/>
</dbReference>
<dbReference type="PATRIC" id="fig|447.4.peg.157"/>
<evidence type="ECO:0000256" key="3">
    <source>
        <dbReference type="ARBA" id="ARBA00022448"/>
    </source>
</evidence>
<evidence type="ECO:0000259" key="11">
    <source>
        <dbReference type="Pfam" id="PF16916"/>
    </source>
</evidence>
<protein>
    <submittedName>
        <fullName evidence="12">Cation efflux system protein</fullName>
    </submittedName>
</protein>
<dbReference type="AlphaFoldDB" id="A0A0W0S1M4"/>
<dbReference type="Pfam" id="PF16916">
    <property type="entry name" value="ZT_dimer"/>
    <property type="match status" value="1"/>
</dbReference>
<dbReference type="SUPFAM" id="SSF161111">
    <property type="entry name" value="Cation efflux protein transmembrane domain-like"/>
    <property type="match status" value="1"/>
</dbReference>
<dbReference type="Pfam" id="PF01545">
    <property type="entry name" value="Cation_efflux"/>
    <property type="match status" value="1"/>
</dbReference>
<dbReference type="InterPro" id="IPR027470">
    <property type="entry name" value="Cation_efflux_CTD"/>
</dbReference>
<evidence type="ECO:0000256" key="2">
    <source>
        <dbReference type="ARBA" id="ARBA00008873"/>
    </source>
</evidence>
<keyword evidence="6 9" id="KW-1133">Transmembrane helix</keyword>
<evidence type="ECO:0000256" key="7">
    <source>
        <dbReference type="ARBA" id="ARBA00023065"/>
    </source>
</evidence>
<feature type="transmembrane region" description="Helical" evidence="9">
    <location>
        <begin position="183"/>
        <end position="201"/>
    </location>
</feature>
<evidence type="ECO:0000313" key="12">
    <source>
        <dbReference type="EMBL" id="KTC77194.1"/>
    </source>
</evidence>
<dbReference type="Gene3D" id="1.20.1510.10">
    <property type="entry name" value="Cation efflux protein transmembrane domain"/>
    <property type="match status" value="1"/>
</dbReference>
<feature type="domain" description="Cation efflux protein transmembrane" evidence="10">
    <location>
        <begin position="18"/>
        <end position="209"/>
    </location>
</feature>
<dbReference type="InterPro" id="IPR050681">
    <property type="entry name" value="CDF/SLC30A"/>
</dbReference>
<evidence type="ECO:0000313" key="13">
    <source>
        <dbReference type="Proteomes" id="UP000054695"/>
    </source>
</evidence>
<reference evidence="12 13" key="1">
    <citation type="submission" date="2015-11" db="EMBL/GenBank/DDBJ databases">
        <title>Genomic analysis of 38 Legionella species identifies large and diverse effector repertoires.</title>
        <authorList>
            <person name="Burstein D."/>
            <person name="Amaro F."/>
            <person name="Zusman T."/>
            <person name="Lifshitz Z."/>
            <person name="Cohen O."/>
            <person name="Gilbert J.A."/>
            <person name="Pupko T."/>
            <person name="Shuman H.A."/>
            <person name="Segal G."/>
        </authorList>
    </citation>
    <scope>NUCLEOTIDE SEQUENCE [LARGE SCALE GENOMIC DNA]</scope>
    <source>
        <strain evidence="12 13">WIGA</strain>
    </source>
</reference>
<keyword evidence="8 9" id="KW-0472">Membrane</keyword>
<dbReference type="RefSeq" id="WP_058457858.1">
    <property type="nucleotide sequence ID" value="NZ_CAAAIY010000003.1"/>
</dbReference>